<accession>A0ABQ4PQJ2</accession>
<dbReference type="EMBL" id="BPEY01000108">
    <property type="protein sequence ID" value="GIU51189.1"/>
    <property type="molecule type" value="Genomic_DNA"/>
</dbReference>
<comment type="caution">
    <text evidence="1">The sequence shown here is derived from an EMBL/GenBank/DDBJ whole genome shotgun (WGS) entry which is preliminary data.</text>
</comment>
<organism evidence="1 2">
    <name type="scientific">Shewanella sairae</name>
    <dbReference type="NCBI Taxonomy" id="190310"/>
    <lineage>
        <taxon>Bacteria</taxon>
        <taxon>Pseudomonadati</taxon>
        <taxon>Pseudomonadota</taxon>
        <taxon>Gammaproteobacteria</taxon>
        <taxon>Alteromonadales</taxon>
        <taxon>Shewanellaceae</taxon>
        <taxon>Shewanella</taxon>
    </lineage>
</organism>
<gene>
    <name evidence="1" type="ORF">TUM4438_39940</name>
</gene>
<evidence type="ECO:0000313" key="1">
    <source>
        <dbReference type="EMBL" id="GIU51189.1"/>
    </source>
</evidence>
<name>A0ABQ4PQJ2_9GAMM</name>
<keyword evidence="2" id="KW-1185">Reference proteome</keyword>
<proteinExistence type="predicted"/>
<protein>
    <recommendedName>
        <fullName evidence="3">Abi family protein</fullName>
    </recommendedName>
</protein>
<dbReference type="RefSeq" id="WP_220782965.1">
    <property type="nucleotide sequence ID" value="NZ_BPEY01000108.1"/>
</dbReference>
<dbReference type="Proteomes" id="UP000887104">
    <property type="component" value="Unassembled WGS sequence"/>
</dbReference>
<sequence length="216" mass="25168">MPYQAIEQTLSVSRLSTYRNAIRAAHGQDCLKTSISLYEWNADLSAHFLVAIHIYEFTLRNAISEAISLRYGADWPINVTFQNSLPAWQKSELLGLDEVINYQSIGKVLPELRPFWFENMLRQANDLRIWAPFIHQVFPYADGITPQQVRSSLKDGCFKIRKLRNRIAHHEPIFKQTTLQQAYPLITEAIQWRCQDTKRWLDKIERITPLLSSPII</sequence>
<reference evidence="1" key="1">
    <citation type="submission" date="2021-05" db="EMBL/GenBank/DDBJ databases">
        <title>Molecular characterization for Shewanella algae harboring chromosomal blaOXA-55-like strains isolated from clinical and environment sample.</title>
        <authorList>
            <person name="Ohama Y."/>
            <person name="Aoki K."/>
            <person name="Harada S."/>
            <person name="Moriya K."/>
            <person name="Ishii Y."/>
            <person name="Tateda K."/>
        </authorList>
    </citation>
    <scope>NUCLEOTIDE SEQUENCE</scope>
    <source>
        <strain evidence="1">JCM 11563</strain>
    </source>
</reference>
<evidence type="ECO:0000313" key="2">
    <source>
        <dbReference type="Proteomes" id="UP000887104"/>
    </source>
</evidence>
<evidence type="ECO:0008006" key="3">
    <source>
        <dbReference type="Google" id="ProtNLM"/>
    </source>
</evidence>